<dbReference type="CDD" id="cd04301">
    <property type="entry name" value="NAT_SF"/>
    <property type="match status" value="1"/>
</dbReference>
<comment type="caution">
    <text evidence="2">The sequence shown here is derived from an EMBL/GenBank/DDBJ whole genome shotgun (WGS) entry which is preliminary data.</text>
</comment>
<organism evidence="2 3">
    <name type="scientific">Nostoc cf. edaphicum LEGE 07299</name>
    <dbReference type="NCBI Taxonomy" id="2777974"/>
    <lineage>
        <taxon>Bacteria</taxon>
        <taxon>Bacillati</taxon>
        <taxon>Cyanobacteriota</taxon>
        <taxon>Cyanophyceae</taxon>
        <taxon>Nostocales</taxon>
        <taxon>Nostocaceae</taxon>
        <taxon>Nostoc</taxon>
    </lineage>
</organism>
<protein>
    <submittedName>
        <fullName evidence="2">GNAT family N-acetyltransferase</fullName>
    </submittedName>
</protein>
<proteinExistence type="predicted"/>
<dbReference type="InterPro" id="IPR000182">
    <property type="entry name" value="GNAT_dom"/>
</dbReference>
<name>A0ABR9TUS9_9NOSO</name>
<dbReference type="SUPFAM" id="SSF55729">
    <property type="entry name" value="Acyl-CoA N-acyltransferases (Nat)"/>
    <property type="match status" value="1"/>
</dbReference>
<evidence type="ECO:0000259" key="1">
    <source>
        <dbReference type="PROSITE" id="PS51186"/>
    </source>
</evidence>
<accession>A0ABR9TUS9</accession>
<reference evidence="2 3" key="1">
    <citation type="submission" date="2020-10" db="EMBL/GenBank/DDBJ databases">
        <authorList>
            <person name="Castelo-Branco R."/>
            <person name="Eusebio N."/>
            <person name="Adriana R."/>
            <person name="Vieira A."/>
            <person name="Brugerolle De Fraissinette N."/>
            <person name="Rezende De Castro R."/>
            <person name="Schneider M.P."/>
            <person name="Vasconcelos V."/>
            <person name="Leao P.N."/>
        </authorList>
    </citation>
    <scope>NUCLEOTIDE SEQUENCE [LARGE SCALE GENOMIC DNA]</scope>
    <source>
        <strain evidence="2 3">LEGE 07299</strain>
    </source>
</reference>
<dbReference type="RefSeq" id="WP_194041528.1">
    <property type="nucleotide sequence ID" value="NZ_JADEXF010000083.1"/>
</dbReference>
<gene>
    <name evidence="2" type="ORF">IQ229_04135</name>
</gene>
<evidence type="ECO:0000313" key="3">
    <source>
        <dbReference type="Proteomes" id="UP000647836"/>
    </source>
</evidence>
<dbReference type="EMBL" id="JADEXF010000083">
    <property type="protein sequence ID" value="MBE9104155.1"/>
    <property type="molecule type" value="Genomic_DNA"/>
</dbReference>
<keyword evidence="3" id="KW-1185">Reference proteome</keyword>
<sequence>MITVQVKQEVTQQDRMTVIQMIRQFNQNFFPLSEWQPLAVFARDESGLIVGGIMGEIGCDWLYIRVLVVQEGLRRKGIGSNILKIAEKEGQKQNCVGVHLETLDFQAKEFYESQGYTVFGFQENYPLGHKRYFMQKLFYLS</sequence>
<dbReference type="Pfam" id="PF13508">
    <property type="entry name" value="Acetyltransf_7"/>
    <property type="match status" value="1"/>
</dbReference>
<evidence type="ECO:0000313" key="2">
    <source>
        <dbReference type="EMBL" id="MBE9104155.1"/>
    </source>
</evidence>
<feature type="domain" description="N-acetyltransferase" evidence="1">
    <location>
        <begin position="5"/>
        <end position="139"/>
    </location>
</feature>
<dbReference type="InterPro" id="IPR016181">
    <property type="entry name" value="Acyl_CoA_acyltransferase"/>
</dbReference>
<dbReference type="PROSITE" id="PS51186">
    <property type="entry name" value="GNAT"/>
    <property type="match status" value="1"/>
</dbReference>
<dbReference type="Gene3D" id="3.40.630.30">
    <property type="match status" value="1"/>
</dbReference>
<dbReference type="Proteomes" id="UP000647836">
    <property type="component" value="Unassembled WGS sequence"/>
</dbReference>